<keyword evidence="5" id="KW-0472">Membrane</keyword>
<evidence type="ECO:0000256" key="3">
    <source>
        <dbReference type="ARBA" id="ARBA00022968"/>
    </source>
</evidence>
<evidence type="ECO:0000256" key="5">
    <source>
        <dbReference type="SAM" id="Phobius"/>
    </source>
</evidence>
<dbReference type="NCBIfam" id="TIGR00350">
    <property type="entry name" value="lytR_cpsA_psr"/>
    <property type="match status" value="1"/>
</dbReference>
<evidence type="ECO:0000259" key="6">
    <source>
        <dbReference type="Pfam" id="PF03816"/>
    </source>
</evidence>
<dbReference type="OrthoDB" id="27330at2"/>
<evidence type="ECO:0000256" key="1">
    <source>
        <dbReference type="ARBA" id="ARBA00006068"/>
    </source>
</evidence>
<dbReference type="InterPro" id="IPR004474">
    <property type="entry name" value="LytR_CpsA_psr"/>
</dbReference>
<keyword evidence="3" id="KW-0735">Signal-anchor</keyword>
<dbReference type="GO" id="GO:0071555">
    <property type="term" value="P:cell wall organization"/>
    <property type="evidence" value="ECO:0007669"/>
    <property type="project" value="UniProtKB-KW"/>
</dbReference>
<organism evidence="7 8">
    <name type="scientific">Radiobacillus deserti</name>
    <dbReference type="NCBI Taxonomy" id="2594883"/>
    <lineage>
        <taxon>Bacteria</taxon>
        <taxon>Bacillati</taxon>
        <taxon>Bacillota</taxon>
        <taxon>Bacilli</taxon>
        <taxon>Bacillales</taxon>
        <taxon>Bacillaceae</taxon>
        <taxon>Radiobacillus</taxon>
    </lineage>
</organism>
<dbReference type="Gene3D" id="3.40.630.190">
    <property type="entry name" value="LCP protein"/>
    <property type="match status" value="1"/>
</dbReference>
<feature type="transmembrane region" description="Helical" evidence="5">
    <location>
        <begin position="21"/>
        <end position="42"/>
    </location>
</feature>
<dbReference type="AlphaFoldDB" id="A0A516KBM6"/>
<feature type="domain" description="Cell envelope-related transcriptional attenuator" evidence="6">
    <location>
        <begin position="94"/>
        <end position="255"/>
    </location>
</feature>
<dbReference type="EMBL" id="CP041666">
    <property type="protein sequence ID" value="QDP38794.1"/>
    <property type="molecule type" value="Genomic_DNA"/>
</dbReference>
<keyword evidence="2 5" id="KW-0812">Transmembrane</keyword>
<proteinExistence type="inferred from homology"/>
<name>A0A516KBM6_9BACI</name>
<accession>A0A516KBM6</accession>
<gene>
    <name evidence="7" type="ORF">FN924_00165</name>
</gene>
<evidence type="ECO:0000256" key="2">
    <source>
        <dbReference type="ARBA" id="ARBA00022692"/>
    </source>
</evidence>
<evidence type="ECO:0000313" key="8">
    <source>
        <dbReference type="Proteomes" id="UP000315215"/>
    </source>
</evidence>
<protein>
    <submittedName>
        <fullName evidence="7">LytR family transcriptional regulator</fullName>
    </submittedName>
</protein>
<dbReference type="PANTHER" id="PTHR33392">
    <property type="entry name" value="POLYISOPRENYL-TEICHOIC ACID--PEPTIDOGLYCAN TEICHOIC ACID TRANSFERASE TAGU"/>
    <property type="match status" value="1"/>
</dbReference>
<dbReference type="PANTHER" id="PTHR33392:SF10">
    <property type="entry name" value="POLYISOPRENYL-TEICHOIC ACID--PEPTIDOGLYCAN TEICHOIC ACID TRANSFERASE TAGV"/>
    <property type="match status" value="1"/>
</dbReference>
<dbReference type="Proteomes" id="UP000315215">
    <property type="component" value="Chromosome"/>
</dbReference>
<dbReference type="Pfam" id="PF03816">
    <property type="entry name" value="LytR_cpsA_psr"/>
    <property type="match status" value="1"/>
</dbReference>
<evidence type="ECO:0000313" key="7">
    <source>
        <dbReference type="EMBL" id="QDP38794.1"/>
    </source>
</evidence>
<dbReference type="InterPro" id="IPR050922">
    <property type="entry name" value="LytR/CpsA/Psr_CW_biosynth"/>
</dbReference>
<dbReference type="KEGG" id="aqt:FN924_00165"/>
<keyword evidence="8" id="KW-1185">Reference proteome</keyword>
<evidence type="ECO:0000256" key="4">
    <source>
        <dbReference type="ARBA" id="ARBA00022989"/>
    </source>
</evidence>
<comment type="similarity">
    <text evidence="1">Belongs to the LytR/CpsA/Psr (LCP) family.</text>
</comment>
<dbReference type="RefSeq" id="WP_143891547.1">
    <property type="nucleotide sequence ID" value="NZ_CP041666.1"/>
</dbReference>
<sequence>MEQNKRTKVRKQQKKRKLKKAILLTFLFTLILVLAFGGYIFYQAYDAAKDSHKELDRKGNKSELREKAVTIGKDPISILLLGIENYSTDGKDGRADTQIVVTLNPDSNQMTMTSVPRDTMIELTEEEVTSKYAGTNKILASYAFGSITGYGGNKLAVEKVEELLDVPIDHYIAVDFEGFRDIVDALGGVTIDIKEPFWEKDIYNNNQPINFAKGEAHLNGTEALAFVRMRKRDVNAIYPRDERQRQFISAAIDEAVSAGTIFKIGEITDILGENVQTSLEPSEIYALQKAYSSMSSSKIQTIEIPGQNQRINDLYYFIPDEVGLKETSIKIKQALDLPVSEPGTESDATTETE</sequence>
<reference evidence="7 8" key="1">
    <citation type="submission" date="2019-07" db="EMBL/GenBank/DDBJ databases">
        <authorList>
            <person name="Li J."/>
        </authorList>
    </citation>
    <scope>NUCLEOTIDE SEQUENCE [LARGE SCALE GENOMIC DNA]</scope>
    <source>
        <strain evidence="7 8">TKL69</strain>
    </source>
</reference>
<keyword evidence="4 5" id="KW-1133">Transmembrane helix</keyword>